<comment type="caution">
    <text evidence="2">The sequence shown here is derived from an EMBL/GenBank/DDBJ whole genome shotgun (WGS) entry which is preliminary data.</text>
</comment>
<organism evidence="2 3">
    <name type="scientific">Alkalilimnicola ehrlichii</name>
    <dbReference type="NCBI Taxonomy" id="351052"/>
    <lineage>
        <taxon>Bacteria</taxon>
        <taxon>Pseudomonadati</taxon>
        <taxon>Pseudomonadota</taxon>
        <taxon>Gammaproteobacteria</taxon>
        <taxon>Chromatiales</taxon>
        <taxon>Ectothiorhodospiraceae</taxon>
        <taxon>Alkalilimnicola</taxon>
    </lineage>
</organism>
<feature type="compositionally biased region" description="Polar residues" evidence="1">
    <location>
        <begin position="124"/>
        <end position="137"/>
    </location>
</feature>
<keyword evidence="3" id="KW-1185">Reference proteome</keyword>
<name>A0A3E0WXC0_9GAMM</name>
<dbReference type="EMBL" id="NFZW01000007">
    <property type="protein sequence ID" value="RFA37448.1"/>
    <property type="molecule type" value="Genomic_DNA"/>
</dbReference>
<dbReference type="Proteomes" id="UP000256763">
    <property type="component" value="Unassembled WGS sequence"/>
</dbReference>
<protein>
    <submittedName>
        <fullName evidence="2">Uncharacterized protein</fullName>
    </submittedName>
</protein>
<proteinExistence type="predicted"/>
<evidence type="ECO:0000313" key="3">
    <source>
        <dbReference type="Proteomes" id="UP000256763"/>
    </source>
</evidence>
<evidence type="ECO:0000313" key="2">
    <source>
        <dbReference type="EMBL" id="RFA37448.1"/>
    </source>
</evidence>
<sequence>MDKSQSVIFPDLHDWEIVSVEVDRDGGVVSIDLCSEGRVEEGVLRFQGVKEFYLSGMRMQNVILDFVLFDTDVISEDFSRCCRLLGLDRLPVAVLHGDVMVYIEPSVGAELACRASSVSFFGSDGTSRSFPVSTTPGPEQKIP</sequence>
<dbReference type="OrthoDB" id="7068576at2"/>
<dbReference type="RefSeq" id="WP_116301782.1">
    <property type="nucleotide sequence ID" value="NZ_NFZV01000006.1"/>
</dbReference>
<reference evidence="3" key="1">
    <citation type="submission" date="2017-05" db="EMBL/GenBank/DDBJ databases">
        <authorList>
            <person name="Sharma S."/>
            <person name="Sidhu C."/>
            <person name="Pinnaka A.K."/>
        </authorList>
    </citation>
    <scope>NUCLEOTIDE SEQUENCE [LARGE SCALE GENOMIC DNA]</scope>
    <source>
        <strain evidence="3">AK93</strain>
    </source>
</reference>
<feature type="region of interest" description="Disordered" evidence="1">
    <location>
        <begin position="124"/>
        <end position="143"/>
    </location>
</feature>
<evidence type="ECO:0000256" key="1">
    <source>
        <dbReference type="SAM" id="MobiDB-lite"/>
    </source>
</evidence>
<accession>A0A3E0WXC0</accession>
<dbReference type="AlphaFoldDB" id="A0A3E0WXC0"/>
<gene>
    <name evidence="2" type="ORF">CAL65_09180</name>
</gene>